<comment type="caution">
    <text evidence="1">The sequence shown here is derived from an EMBL/GenBank/DDBJ whole genome shotgun (WGS) entry which is preliminary data.</text>
</comment>
<evidence type="ECO:0000313" key="1">
    <source>
        <dbReference type="EMBL" id="KAF7348180.1"/>
    </source>
</evidence>
<dbReference type="Proteomes" id="UP000623467">
    <property type="component" value="Unassembled WGS sequence"/>
</dbReference>
<organism evidence="1 2">
    <name type="scientific">Mycena sanguinolenta</name>
    <dbReference type="NCBI Taxonomy" id="230812"/>
    <lineage>
        <taxon>Eukaryota</taxon>
        <taxon>Fungi</taxon>
        <taxon>Dikarya</taxon>
        <taxon>Basidiomycota</taxon>
        <taxon>Agaricomycotina</taxon>
        <taxon>Agaricomycetes</taxon>
        <taxon>Agaricomycetidae</taxon>
        <taxon>Agaricales</taxon>
        <taxon>Marasmiineae</taxon>
        <taxon>Mycenaceae</taxon>
        <taxon>Mycena</taxon>
    </lineage>
</organism>
<dbReference type="AlphaFoldDB" id="A0A8H6XU51"/>
<dbReference type="OrthoDB" id="288942at2759"/>
<evidence type="ECO:0000313" key="2">
    <source>
        <dbReference type="Proteomes" id="UP000623467"/>
    </source>
</evidence>
<gene>
    <name evidence="1" type="ORF">MSAN_01770900</name>
</gene>
<sequence length="326" mass="37456">MYRLGGRRGLLAQRTPAPTPLTHGIPGIHTGIQGVPIHERSIVADPQAASPFYNGRIPPEIRNLLFATVLAELTIPDPSREYPPHVRRPGFTGPFTMNVAFLLTCRRIYLETYHLPPLLATHVFWHGPPSGPPALRSQFRDHQGHAPEKQYFARLAPWQLQFVKEVKLFTQMYWLDESFPAMCASGVLPAVVERLRISVRRGDWWYNERNHPFFINPHRGGHLEQYREDIAREERGEIIPWADGGWGAALQRLPALEELEIEFETSVNRKEELKIVVHRALRWKFPMGKRGVLSNKGLGMALHEWQSETESFCVFTVKWKLVENAK</sequence>
<accession>A0A8H6XU51</accession>
<proteinExistence type="predicted"/>
<protein>
    <submittedName>
        <fullName evidence="1">Uncharacterized protein</fullName>
    </submittedName>
</protein>
<keyword evidence="2" id="KW-1185">Reference proteome</keyword>
<reference evidence="1" key="1">
    <citation type="submission" date="2020-05" db="EMBL/GenBank/DDBJ databases">
        <title>Mycena genomes resolve the evolution of fungal bioluminescence.</title>
        <authorList>
            <person name="Tsai I.J."/>
        </authorList>
    </citation>
    <scope>NUCLEOTIDE SEQUENCE</scope>
    <source>
        <strain evidence="1">160909Yilan</strain>
    </source>
</reference>
<name>A0A8H6XU51_9AGAR</name>
<dbReference type="EMBL" id="JACAZH010000017">
    <property type="protein sequence ID" value="KAF7348180.1"/>
    <property type="molecule type" value="Genomic_DNA"/>
</dbReference>